<name>A0A977KAG0_9CREN</name>
<dbReference type="EMBL" id="CP006868">
    <property type="protein sequence ID" value="UXD22045.1"/>
    <property type="molecule type" value="Genomic_DNA"/>
</dbReference>
<evidence type="ECO:0000313" key="2">
    <source>
        <dbReference type="Proteomes" id="UP001063698"/>
    </source>
</evidence>
<dbReference type="Gene3D" id="2.130.10.10">
    <property type="entry name" value="YVTN repeat-like/Quinoprotein amine dehydrogenase"/>
    <property type="match status" value="1"/>
</dbReference>
<sequence>MANAISLSYVRSISVPFTPQSAAFSYNGILAVGGDYNVYFYDQSFSQINSAYVSGMIMGGSFGYGYFAFVTWDGSVYIFNTDGYLVSSFTASSVTGYTGWWDALMLDDDTVLLSGGAGIRGVDIYTQYGWSVSQEVPPHGVAVYHSGSDLYVYVADYDNDRVNIIDGYSGIQLGSISVNNPNIVAACGGYLAVATDNTLYMYSLSDPTQPRLIWYQSEFGVTDIAFSPDCQYVAILEGLSSTILKIRDSVNGNLEAYTSVGSDSSSSVAWWYDLIAVANQDGNVYIYRVDYYTPQIPVVTTTTTLTSILYRYITTTVTTTVYVTVYKYIPTTIYKTVTTTVYVTLPPVTVYVPSPTTVYINRTVYVPTTVYVPSPTTVYVNSTVYVPTTDIGITYIPPPPETVTVTKTVVVTSWATKTIYLTKTVTTTVTDRTTITLYPTVYSASTPILYFAPSSSIASWTLYKLQGGSTTALYYTATCVPYGIEGTLTGIDGNQHIDLGYIDMLNVYPQTVAIVSITPTSMLNVAPKIYCTNVIGKAVLLSPTVFTTSINGTITIPTLSFTTQTIIEPIGTTTTGAGGVTVFTTTYSSSTYVSAVTSYIVTLYEGITTLSSTLTSLISTFTQSLILLPVTSFNVPISFGGTIVLGDAFGAMKATYTLAAPLNSSTLLSSSSKIPIPALLALLSAMLLGARRRSK</sequence>
<organism evidence="1 2">
    <name type="scientific">Ignicoccus pacificus DSM 13166</name>
    <dbReference type="NCBI Taxonomy" id="940294"/>
    <lineage>
        <taxon>Archaea</taxon>
        <taxon>Thermoproteota</taxon>
        <taxon>Thermoprotei</taxon>
        <taxon>Desulfurococcales</taxon>
        <taxon>Desulfurococcaceae</taxon>
        <taxon>Ignicoccus</taxon>
    </lineage>
</organism>
<dbReference type="AlphaFoldDB" id="A0A977KAG0"/>
<evidence type="ECO:0000313" key="1">
    <source>
        <dbReference type="EMBL" id="UXD22045.1"/>
    </source>
</evidence>
<dbReference type="Proteomes" id="UP001063698">
    <property type="component" value="Chromosome"/>
</dbReference>
<reference evidence="1" key="1">
    <citation type="submission" date="2013-11" db="EMBL/GenBank/DDBJ databases">
        <title>Comparative genomics of Ignicoccus.</title>
        <authorList>
            <person name="Podar M."/>
        </authorList>
    </citation>
    <scope>NUCLEOTIDE SEQUENCE</scope>
    <source>
        <strain evidence="1">DSM 13166</strain>
    </source>
</reference>
<gene>
    <name evidence="1" type="ORF">IPA_01155</name>
</gene>
<dbReference type="InterPro" id="IPR015943">
    <property type="entry name" value="WD40/YVTN_repeat-like_dom_sf"/>
</dbReference>
<keyword evidence="2" id="KW-1185">Reference proteome</keyword>
<dbReference type="KEGG" id="ipc:IPA_01155"/>
<dbReference type="SUPFAM" id="SSF50978">
    <property type="entry name" value="WD40 repeat-like"/>
    <property type="match status" value="1"/>
</dbReference>
<accession>A0A977KAG0</accession>
<protein>
    <submittedName>
        <fullName evidence="1">Uncharacterized protein</fullName>
    </submittedName>
</protein>
<proteinExistence type="predicted"/>
<dbReference type="InterPro" id="IPR036322">
    <property type="entry name" value="WD40_repeat_dom_sf"/>
</dbReference>